<dbReference type="GO" id="GO:0000307">
    <property type="term" value="C:cyclin-dependent protein kinase holoenzyme complex"/>
    <property type="evidence" value="ECO:0007669"/>
    <property type="project" value="TreeGrafter"/>
</dbReference>
<accession>I1BPY9</accession>
<dbReference type="GO" id="GO:0019901">
    <property type="term" value="F:protein kinase binding"/>
    <property type="evidence" value="ECO:0007669"/>
    <property type="project" value="InterPro"/>
</dbReference>
<dbReference type="EMBL" id="CH476733">
    <property type="protein sequence ID" value="EIE78269.1"/>
    <property type="molecule type" value="Genomic_DNA"/>
</dbReference>
<dbReference type="eggNOG" id="KOG1674">
    <property type="taxonomic scope" value="Eukaryota"/>
</dbReference>
<evidence type="ECO:0000259" key="1">
    <source>
        <dbReference type="Pfam" id="PF00134"/>
    </source>
</evidence>
<dbReference type="Gene3D" id="1.10.472.10">
    <property type="entry name" value="Cyclin-like"/>
    <property type="match status" value="1"/>
</dbReference>
<sequence>MTLCDLIPKRQITYRSLPELIFFIHKVSHQTQINCQTLLVALIYLYRAKSRLSKRVIGSDDTPHRLFLGSILIASKFLWDSTWIHLPLTNRWLCEISRMYSIEEMNQIESAFLKLIQYKCWIDHKDLNDFVFLHRQDFFI</sequence>
<dbReference type="CDD" id="cd20557">
    <property type="entry name" value="CYCLIN_ScPCL1-like"/>
    <property type="match status" value="1"/>
</dbReference>
<dbReference type="VEuPathDB" id="FungiDB:RO3G_02973"/>
<dbReference type="OMA" id="VIWDDTY"/>
<evidence type="ECO:0000313" key="3">
    <source>
        <dbReference type="Proteomes" id="UP000009138"/>
    </source>
</evidence>
<protein>
    <submittedName>
        <fullName evidence="2">Cyclin domain-containing protein</fullName>
    </submittedName>
</protein>
<dbReference type="GeneID" id="93609945"/>
<dbReference type="GO" id="GO:0005634">
    <property type="term" value="C:nucleus"/>
    <property type="evidence" value="ECO:0007669"/>
    <property type="project" value="TreeGrafter"/>
</dbReference>
<dbReference type="STRING" id="246409.I1BPY9"/>
<dbReference type="GO" id="GO:0016538">
    <property type="term" value="F:cyclin-dependent protein serine/threonine kinase regulator activity"/>
    <property type="evidence" value="ECO:0007669"/>
    <property type="project" value="TreeGrafter"/>
</dbReference>
<dbReference type="InterPro" id="IPR013922">
    <property type="entry name" value="Cyclin_PHO80-like"/>
</dbReference>
<dbReference type="Proteomes" id="UP000009138">
    <property type="component" value="Unassembled WGS sequence"/>
</dbReference>
<proteinExistence type="predicted"/>
<dbReference type="InterPro" id="IPR006671">
    <property type="entry name" value="Cyclin_N"/>
</dbReference>
<name>I1BPY9_RHIO9</name>
<dbReference type="InParanoid" id="I1BPY9"/>
<dbReference type="AlphaFoldDB" id="I1BPY9"/>
<dbReference type="RefSeq" id="XP_067513665.1">
    <property type="nucleotide sequence ID" value="XM_067657564.1"/>
</dbReference>
<dbReference type="SUPFAM" id="SSF47954">
    <property type="entry name" value="Cyclin-like"/>
    <property type="match status" value="1"/>
</dbReference>
<dbReference type="InterPro" id="IPR036915">
    <property type="entry name" value="Cyclin-like_sf"/>
</dbReference>
<organism evidence="2 3">
    <name type="scientific">Rhizopus delemar (strain RA 99-880 / ATCC MYA-4621 / FGSC 9543 / NRRL 43880)</name>
    <name type="common">Mucormycosis agent</name>
    <name type="synonym">Rhizopus arrhizus var. delemar</name>
    <dbReference type="NCBI Taxonomy" id="246409"/>
    <lineage>
        <taxon>Eukaryota</taxon>
        <taxon>Fungi</taxon>
        <taxon>Fungi incertae sedis</taxon>
        <taxon>Mucoromycota</taxon>
        <taxon>Mucoromycotina</taxon>
        <taxon>Mucoromycetes</taxon>
        <taxon>Mucorales</taxon>
        <taxon>Mucorineae</taxon>
        <taxon>Rhizopodaceae</taxon>
        <taxon>Rhizopus</taxon>
    </lineage>
</organism>
<gene>
    <name evidence="2" type="ORF">RO3G_02973</name>
</gene>
<dbReference type="PANTHER" id="PTHR15615">
    <property type="match status" value="1"/>
</dbReference>
<reference evidence="2 3" key="1">
    <citation type="journal article" date="2009" name="PLoS Genet.">
        <title>Genomic analysis of the basal lineage fungus Rhizopus oryzae reveals a whole-genome duplication.</title>
        <authorList>
            <person name="Ma L.-J."/>
            <person name="Ibrahim A.S."/>
            <person name="Skory C."/>
            <person name="Grabherr M.G."/>
            <person name="Burger G."/>
            <person name="Butler M."/>
            <person name="Elias M."/>
            <person name="Idnurm A."/>
            <person name="Lang B.F."/>
            <person name="Sone T."/>
            <person name="Abe A."/>
            <person name="Calvo S.E."/>
            <person name="Corrochano L.M."/>
            <person name="Engels R."/>
            <person name="Fu J."/>
            <person name="Hansberg W."/>
            <person name="Kim J.-M."/>
            <person name="Kodira C.D."/>
            <person name="Koehrsen M.J."/>
            <person name="Liu B."/>
            <person name="Miranda-Saavedra D."/>
            <person name="O'Leary S."/>
            <person name="Ortiz-Castellanos L."/>
            <person name="Poulter R."/>
            <person name="Rodriguez-Romero J."/>
            <person name="Ruiz-Herrera J."/>
            <person name="Shen Y.-Q."/>
            <person name="Zeng Q."/>
            <person name="Galagan J."/>
            <person name="Birren B.W."/>
            <person name="Cuomo C.A."/>
            <person name="Wickes B.L."/>
        </authorList>
    </citation>
    <scope>NUCLEOTIDE SEQUENCE [LARGE SCALE GENOMIC DNA]</scope>
    <source>
        <strain evidence="3">RA 99-880 / ATCC MYA-4621 / FGSC 9543 / NRRL 43880</strain>
    </source>
</reference>
<dbReference type="Pfam" id="PF00134">
    <property type="entry name" value="Cyclin_N"/>
    <property type="match status" value="1"/>
</dbReference>
<feature type="domain" description="Cyclin N-terminal" evidence="1">
    <location>
        <begin position="11"/>
        <end position="119"/>
    </location>
</feature>
<keyword evidence="3" id="KW-1185">Reference proteome</keyword>
<dbReference type="PANTHER" id="PTHR15615:SF27">
    <property type="entry name" value="PHO85 CYCLIN CLG1"/>
    <property type="match status" value="1"/>
</dbReference>
<evidence type="ECO:0000313" key="2">
    <source>
        <dbReference type="EMBL" id="EIE78269.1"/>
    </source>
</evidence>
<dbReference type="OrthoDB" id="10250320at2759"/>